<dbReference type="InterPro" id="IPR001347">
    <property type="entry name" value="SIS_dom"/>
</dbReference>
<sequence>MMLEVAADPAGKGPEDTLMHAEAREAGEASARFLANNAETLKRIAARLRASRPTMVVTCGRGSSDHAATFGKYLFETLIGVPTASAALSVASVFSAPLSANGALCIAISQSGRSPDLLRTVESYKAAGAFVVALVNDAASPLAELADERLPLHAGPEHSVAATKSYIASLVGLAALAAHWAHDDALLAAIARLPVDLPRAFALDWSAAMPMLADARNLFVMGRGYSLAVAQEAALKLKETSGLHAEAFSSAEVRHGPMAIVQPGFPLLAFATSDKAGDDVRAAASEFEARDALVAMADARDPAGTLPTFGSHPAVEPILMIQSFYRFVNMLSRARGYDPDTPPHLKKVTQTI</sequence>
<dbReference type="Proteomes" id="UP001595681">
    <property type="component" value="Unassembled WGS sequence"/>
</dbReference>
<keyword evidence="5" id="KW-1185">Reference proteome</keyword>
<organism evidence="4 5">
    <name type="scientific">Sphingobium rhizovicinum</name>
    <dbReference type="NCBI Taxonomy" id="432308"/>
    <lineage>
        <taxon>Bacteria</taxon>
        <taxon>Pseudomonadati</taxon>
        <taxon>Pseudomonadota</taxon>
        <taxon>Alphaproteobacteria</taxon>
        <taxon>Sphingomonadales</taxon>
        <taxon>Sphingomonadaceae</taxon>
        <taxon>Sphingobium</taxon>
    </lineage>
</organism>
<dbReference type="SUPFAM" id="SSF53697">
    <property type="entry name" value="SIS domain"/>
    <property type="match status" value="1"/>
</dbReference>
<dbReference type="PANTHER" id="PTHR10937:SF8">
    <property type="entry name" value="AMINOTRANSFERASE-RELATED"/>
    <property type="match status" value="1"/>
</dbReference>
<name>A0ABV7NLG6_9SPHN</name>
<dbReference type="GO" id="GO:0016787">
    <property type="term" value="F:hydrolase activity"/>
    <property type="evidence" value="ECO:0007669"/>
    <property type="project" value="UniProtKB-KW"/>
</dbReference>
<feature type="domain" description="SIS" evidence="3">
    <location>
        <begin position="44"/>
        <end position="196"/>
    </location>
</feature>
<dbReference type="Gene3D" id="3.40.50.10490">
    <property type="entry name" value="Glucose-6-phosphate isomerase like protein, domain 1"/>
    <property type="match status" value="2"/>
</dbReference>
<protein>
    <submittedName>
        <fullName evidence="4">SIS domain-containing protein</fullName>
        <ecNumber evidence="4">3.5.-.-</ecNumber>
    </submittedName>
</protein>
<dbReference type="Pfam" id="PF01380">
    <property type="entry name" value="SIS"/>
    <property type="match status" value="2"/>
</dbReference>
<proteinExistence type="predicted"/>
<keyword evidence="4" id="KW-0378">Hydrolase</keyword>
<dbReference type="RefSeq" id="WP_380797989.1">
    <property type="nucleotide sequence ID" value="NZ_JBHRVU010000005.1"/>
</dbReference>
<dbReference type="EC" id="3.5.-.-" evidence="4"/>
<evidence type="ECO:0000313" key="4">
    <source>
        <dbReference type="EMBL" id="MFC3443292.1"/>
    </source>
</evidence>
<evidence type="ECO:0000313" key="5">
    <source>
        <dbReference type="Proteomes" id="UP001595681"/>
    </source>
</evidence>
<dbReference type="PROSITE" id="PS51464">
    <property type="entry name" value="SIS"/>
    <property type="match status" value="2"/>
</dbReference>
<dbReference type="CDD" id="cd05009">
    <property type="entry name" value="SIS_GlmS_GlmD_2"/>
    <property type="match status" value="1"/>
</dbReference>
<feature type="domain" description="SIS" evidence="3">
    <location>
        <begin position="208"/>
        <end position="342"/>
    </location>
</feature>
<keyword evidence="2" id="KW-0677">Repeat</keyword>
<evidence type="ECO:0000259" key="3">
    <source>
        <dbReference type="PROSITE" id="PS51464"/>
    </source>
</evidence>
<accession>A0ABV7NLG6</accession>
<dbReference type="EMBL" id="JBHRVU010000005">
    <property type="protein sequence ID" value="MFC3443292.1"/>
    <property type="molecule type" value="Genomic_DNA"/>
</dbReference>
<comment type="caution">
    <text evidence="4">The sequence shown here is derived from an EMBL/GenBank/DDBJ whole genome shotgun (WGS) entry which is preliminary data.</text>
</comment>
<dbReference type="PANTHER" id="PTHR10937">
    <property type="entry name" value="GLUCOSAMINE--FRUCTOSE-6-PHOSPHATE AMINOTRANSFERASE, ISOMERIZING"/>
    <property type="match status" value="1"/>
</dbReference>
<gene>
    <name evidence="4" type="ORF">ACFOKF_19235</name>
</gene>
<keyword evidence="1" id="KW-0032">Aminotransferase</keyword>
<dbReference type="InterPro" id="IPR046348">
    <property type="entry name" value="SIS_dom_sf"/>
</dbReference>
<evidence type="ECO:0000256" key="1">
    <source>
        <dbReference type="ARBA" id="ARBA00022576"/>
    </source>
</evidence>
<evidence type="ECO:0000256" key="2">
    <source>
        <dbReference type="ARBA" id="ARBA00022737"/>
    </source>
</evidence>
<dbReference type="CDD" id="cd05008">
    <property type="entry name" value="SIS_GlmS_GlmD_1"/>
    <property type="match status" value="1"/>
</dbReference>
<keyword evidence="1" id="KW-0808">Transferase</keyword>
<reference evidence="5" key="1">
    <citation type="journal article" date="2019" name="Int. J. Syst. Evol. Microbiol.">
        <title>The Global Catalogue of Microorganisms (GCM) 10K type strain sequencing project: providing services to taxonomists for standard genome sequencing and annotation.</title>
        <authorList>
            <consortium name="The Broad Institute Genomics Platform"/>
            <consortium name="The Broad Institute Genome Sequencing Center for Infectious Disease"/>
            <person name="Wu L."/>
            <person name="Ma J."/>
        </authorList>
    </citation>
    <scope>NUCLEOTIDE SEQUENCE [LARGE SCALE GENOMIC DNA]</scope>
    <source>
        <strain evidence="5">CCM 7491</strain>
    </source>
</reference>
<dbReference type="InterPro" id="IPR035466">
    <property type="entry name" value="GlmS/AgaS_SIS"/>
</dbReference>
<dbReference type="InterPro" id="IPR035490">
    <property type="entry name" value="GlmS/FrlB_SIS"/>
</dbReference>